<dbReference type="PANTHER" id="PTHR46490:SF2">
    <property type="entry name" value="C-TYPE LECTIN DOMAIN FAMILY 1 MEMBER B"/>
    <property type="match status" value="1"/>
</dbReference>
<evidence type="ECO:0000256" key="4">
    <source>
        <dbReference type="ARBA" id="ARBA00023180"/>
    </source>
</evidence>
<dbReference type="GO" id="GO:0030246">
    <property type="term" value="F:carbohydrate binding"/>
    <property type="evidence" value="ECO:0007669"/>
    <property type="project" value="UniProtKB-KW"/>
</dbReference>
<comment type="subcellular location">
    <subcellularLocation>
        <location evidence="1">Membrane</location>
        <topology evidence="1">Single-pass membrane protein</topology>
    </subcellularLocation>
</comment>
<keyword evidence="5" id="KW-1133">Transmembrane helix</keyword>
<name>A0A6I8NBE9_ORNAN</name>
<dbReference type="OMA" id="FINAYIN"/>
<evidence type="ECO:0000256" key="1">
    <source>
        <dbReference type="ARBA" id="ARBA00004167"/>
    </source>
</evidence>
<dbReference type="Bgee" id="ENSOANG00000048999">
    <property type="expression patterns" value="Expressed in liver and 2 other cell types or tissues"/>
</dbReference>
<evidence type="ECO:0000313" key="8">
    <source>
        <dbReference type="Proteomes" id="UP000002279"/>
    </source>
</evidence>
<dbReference type="InParanoid" id="A0A6I8NBE9"/>
<dbReference type="SMART" id="SM00034">
    <property type="entry name" value="CLECT"/>
    <property type="match status" value="1"/>
</dbReference>
<evidence type="ECO:0000259" key="6">
    <source>
        <dbReference type="PROSITE" id="PS50041"/>
    </source>
</evidence>
<keyword evidence="5" id="KW-0812">Transmembrane</keyword>
<dbReference type="InterPro" id="IPR001304">
    <property type="entry name" value="C-type_lectin-like"/>
</dbReference>
<keyword evidence="2" id="KW-0430">Lectin</keyword>
<dbReference type="GO" id="GO:0004888">
    <property type="term" value="F:transmembrane signaling receptor activity"/>
    <property type="evidence" value="ECO:0000318"/>
    <property type="project" value="GO_Central"/>
</dbReference>
<evidence type="ECO:0000256" key="2">
    <source>
        <dbReference type="ARBA" id="ARBA00022734"/>
    </source>
</evidence>
<reference evidence="7" key="3">
    <citation type="submission" date="2025-09" db="UniProtKB">
        <authorList>
            <consortium name="Ensembl"/>
        </authorList>
    </citation>
    <scope>IDENTIFICATION</scope>
    <source>
        <strain evidence="7">Glennie</strain>
    </source>
</reference>
<reference evidence="7" key="2">
    <citation type="submission" date="2025-08" db="UniProtKB">
        <authorList>
            <consortium name="Ensembl"/>
        </authorList>
    </citation>
    <scope>IDENTIFICATION</scope>
    <source>
        <strain evidence="7">Glennie</strain>
    </source>
</reference>
<organism evidence="7 8">
    <name type="scientific">Ornithorhynchus anatinus</name>
    <name type="common">Duckbill platypus</name>
    <dbReference type="NCBI Taxonomy" id="9258"/>
    <lineage>
        <taxon>Eukaryota</taxon>
        <taxon>Metazoa</taxon>
        <taxon>Chordata</taxon>
        <taxon>Craniata</taxon>
        <taxon>Vertebrata</taxon>
        <taxon>Euteleostomi</taxon>
        <taxon>Mammalia</taxon>
        <taxon>Monotremata</taxon>
        <taxon>Ornithorhynchidae</taxon>
        <taxon>Ornithorhynchus</taxon>
    </lineage>
</organism>
<dbReference type="GeneTree" id="ENSGT00940000156296"/>
<dbReference type="PANTHER" id="PTHR46490">
    <property type="entry name" value="C-TYPE LECTIN DOMAIN FAMILY 12 MEMBER A-RELATED"/>
    <property type="match status" value="1"/>
</dbReference>
<feature type="transmembrane region" description="Helical" evidence="5">
    <location>
        <begin position="58"/>
        <end position="82"/>
    </location>
</feature>
<dbReference type="GO" id="GO:0007165">
    <property type="term" value="P:signal transduction"/>
    <property type="evidence" value="ECO:0000318"/>
    <property type="project" value="GO_Central"/>
</dbReference>
<evidence type="ECO:0000256" key="3">
    <source>
        <dbReference type="ARBA" id="ARBA00023157"/>
    </source>
</evidence>
<reference evidence="7 8" key="1">
    <citation type="journal article" date="2008" name="Nature">
        <title>Genome analysis of the platypus reveals unique signatures of evolution.</title>
        <authorList>
            <person name="Warren W.C."/>
            <person name="Hillier L.W."/>
            <person name="Marshall Graves J.A."/>
            <person name="Birney E."/>
            <person name="Ponting C.P."/>
            <person name="Grutzner F."/>
            <person name="Belov K."/>
            <person name="Miller W."/>
            <person name="Clarke L."/>
            <person name="Chinwalla A.T."/>
            <person name="Yang S.P."/>
            <person name="Heger A."/>
            <person name="Locke D.P."/>
            <person name="Miethke P."/>
            <person name="Waters P.D."/>
            <person name="Veyrunes F."/>
            <person name="Fulton L."/>
            <person name="Fulton B."/>
            <person name="Graves T."/>
            <person name="Wallis J."/>
            <person name="Puente X.S."/>
            <person name="Lopez-Otin C."/>
            <person name="Ordonez G.R."/>
            <person name="Eichler E.E."/>
            <person name="Chen L."/>
            <person name="Cheng Z."/>
            <person name="Deakin J.E."/>
            <person name="Alsop A."/>
            <person name="Thompson K."/>
            <person name="Kirby P."/>
            <person name="Papenfuss A.T."/>
            <person name="Wakefield M.J."/>
            <person name="Olender T."/>
            <person name="Lancet D."/>
            <person name="Huttley G.A."/>
            <person name="Smit A.F."/>
            <person name="Pask A."/>
            <person name="Temple-Smith P."/>
            <person name="Batzer M.A."/>
            <person name="Walker J.A."/>
            <person name="Konkel M.K."/>
            <person name="Harris R.S."/>
            <person name="Whittington C.M."/>
            <person name="Wong E.S."/>
            <person name="Gemmell N.J."/>
            <person name="Buschiazzo E."/>
            <person name="Vargas Jentzsch I.M."/>
            <person name="Merkel A."/>
            <person name="Schmitz J."/>
            <person name="Zemann A."/>
            <person name="Churakov G."/>
            <person name="Kriegs J.O."/>
            <person name="Brosius J."/>
            <person name="Murchison E.P."/>
            <person name="Sachidanandam R."/>
            <person name="Smith C."/>
            <person name="Hannon G.J."/>
            <person name="Tsend-Ayush E."/>
            <person name="McMillan D."/>
            <person name="Attenborough R."/>
            <person name="Rens W."/>
            <person name="Ferguson-Smith M."/>
            <person name="Lefevre C.M."/>
            <person name="Sharp J.A."/>
            <person name="Nicholas K.R."/>
            <person name="Ray D.A."/>
            <person name="Kube M."/>
            <person name="Reinhardt R."/>
            <person name="Pringle T.H."/>
            <person name="Taylor J."/>
            <person name="Jones R.C."/>
            <person name="Nixon B."/>
            <person name="Dacheux J.L."/>
            <person name="Niwa H."/>
            <person name="Sekita Y."/>
            <person name="Huang X."/>
            <person name="Stark A."/>
            <person name="Kheradpour P."/>
            <person name="Kellis M."/>
            <person name="Flicek P."/>
            <person name="Chen Y."/>
            <person name="Webber C."/>
            <person name="Hardison R."/>
            <person name="Nelson J."/>
            <person name="Hallsworth-Pepin K."/>
            <person name="Delehaunty K."/>
            <person name="Markovic C."/>
            <person name="Minx P."/>
            <person name="Feng Y."/>
            <person name="Kremitzki C."/>
            <person name="Mitreva M."/>
            <person name="Glasscock J."/>
            <person name="Wylie T."/>
            <person name="Wohldmann P."/>
            <person name="Thiru P."/>
            <person name="Nhan M.N."/>
            <person name="Pohl C.S."/>
            <person name="Smith S.M."/>
            <person name="Hou S."/>
            <person name="Nefedov M."/>
            <person name="de Jong P.J."/>
            <person name="Renfree M.B."/>
            <person name="Mardis E.R."/>
            <person name="Wilson R.K."/>
        </authorList>
    </citation>
    <scope>NUCLEOTIDE SEQUENCE [LARGE SCALE GENOMIC DNA]</scope>
    <source>
        <strain evidence="7 8">Glennie</strain>
    </source>
</reference>
<dbReference type="AlphaFoldDB" id="A0A6I8NBE9"/>
<accession>A0A6I8NBE9</accession>
<keyword evidence="3" id="KW-1015">Disulfide bond</keyword>
<keyword evidence="5" id="KW-0472">Membrane</keyword>
<dbReference type="InterPro" id="IPR016186">
    <property type="entry name" value="C-type_lectin-like/link_sf"/>
</dbReference>
<dbReference type="CDD" id="cd03593">
    <property type="entry name" value="CLECT_NK_receptors_like"/>
    <property type="match status" value="1"/>
</dbReference>
<protein>
    <recommendedName>
        <fullName evidence="6">C-type lectin domain-containing protein</fullName>
    </recommendedName>
</protein>
<dbReference type="InterPro" id="IPR052309">
    <property type="entry name" value="C-type_Lectin_Domain_Fam1"/>
</dbReference>
<proteinExistence type="predicted"/>
<dbReference type="SUPFAM" id="SSF56436">
    <property type="entry name" value="C-type lectin-like"/>
    <property type="match status" value="1"/>
</dbReference>
<feature type="domain" description="C-type lectin" evidence="6">
    <location>
        <begin position="168"/>
        <end position="277"/>
    </location>
</feature>
<dbReference type="InterPro" id="IPR033992">
    <property type="entry name" value="NKR-like_CTLD"/>
</dbReference>
<keyword evidence="8" id="KW-1185">Reference proteome</keyword>
<dbReference type="PROSITE" id="PS50041">
    <property type="entry name" value="C_TYPE_LECTIN_2"/>
    <property type="match status" value="1"/>
</dbReference>
<evidence type="ECO:0000313" key="7">
    <source>
        <dbReference type="Ensembl" id="ENSOANP00000038103.1"/>
    </source>
</evidence>
<dbReference type="Ensembl" id="ENSOANT00000071826.1">
    <property type="protein sequence ID" value="ENSOANP00000038103.1"/>
    <property type="gene ID" value="ENSOANG00000048999.1"/>
</dbReference>
<sequence length="289" mass="32896">MTGKISQTHPDLSRELSRAATMQDEDRYNVLNIPRRPFSQGPAPTDKASSSSSAHSHIWRLLSLLVLILCLLKLIGLALFGIRFFQAQSQENGEATSPNDKPGNPHADRSWSCSKQLEHLSSQNSNLSAALREMSTKLCQGITRNQPDVLDDFVEYNYEPYPERWICARDNCYYLSMVTKKWGESRKSCEALNSTLVKIDNKEELDFVSSNLQFCHWVGLLRKKDSNQWKWVDGSTLSPELKLFFSPDETEGRMCAYNLGNLICSTFCKNTYHFICEKAASLVRPELQI</sequence>
<dbReference type="Proteomes" id="UP000002279">
    <property type="component" value="Chromosome 17"/>
</dbReference>
<keyword evidence="4" id="KW-0325">Glycoprotein</keyword>
<dbReference type="GO" id="GO:0005886">
    <property type="term" value="C:plasma membrane"/>
    <property type="evidence" value="ECO:0000318"/>
    <property type="project" value="GO_Central"/>
</dbReference>
<dbReference type="InterPro" id="IPR016187">
    <property type="entry name" value="CTDL_fold"/>
</dbReference>
<dbReference type="GO" id="GO:0030220">
    <property type="term" value="P:platelet formation"/>
    <property type="evidence" value="ECO:0000318"/>
    <property type="project" value="GO_Central"/>
</dbReference>
<dbReference type="Pfam" id="PF00059">
    <property type="entry name" value="Lectin_C"/>
    <property type="match status" value="1"/>
</dbReference>
<evidence type="ECO:0000256" key="5">
    <source>
        <dbReference type="SAM" id="Phobius"/>
    </source>
</evidence>
<dbReference type="Gene3D" id="3.10.100.10">
    <property type="entry name" value="Mannose-Binding Protein A, subunit A"/>
    <property type="match status" value="1"/>
</dbReference>